<dbReference type="Gene3D" id="1.10.287.110">
    <property type="entry name" value="DnaJ domain"/>
    <property type="match status" value="1"/>
</dbReference>
<sequence>MVDEVEGACGRTDQIEAIQRLMNVNPDNDRLGLREGASKYINFLKIQFRRKVATFYKPVVLERISYKYDKYFITNSIDEENKAYKRLAVLLRPDKNVAPGCEDAFKILLAARTALLKQ</sequence>
<dbReference type="EMBL" id="JAIWYP010000007">
    <property type="protein sequence ID" value="KAH3797703.1"/>
    <property type="molecule type" value="Genomic_DNA"/>
</dbReference>
<dbReference type="SUPFAM" id="SSF46565">
    <property type="entry name" value="Chaperone J-domain"/>
    <property type="match status" value="1"/>
</dbReference>
<dbReference type="InterPro" id="IPR036869">
    <property type="entry name" value="J_dom_sf"/>
</dbReference>
<organism evidence="1 2">
    <name type="scientific">Dreissena polymorpha</name>
    <name type="common">Zebra mussel</name>
    <name type="synonym">Mytilus polymorpha</name>
    <dbReference type="NCBI Taxonomy" id="45954"/>
    <lineage>
        <taxon>Eukaryota</taxon>
        <taxon>Metazoa</taxon>
        <taxon>Spiralia</taxon>
        <taxon>Lophotrochozoa</taxon>
        <taxon>Mollusca</taxon>
        <taxon>Bivalvia</taxon>
        <taxon>Autobranchia</taxon>
        <taxon>Heteroconchia</taxon>
        <taxon>Euheterodonta</taxon>
        <taxon>Imparidentia</taxon>
        <taxon>Neoheterodontei</taxon>
        <taxon>Myida</taxon>
        <taxon>Dreissenoidea</taxon>
        <taxon>Dreissenidae</taxon>
        <taxon>Dreissena</taxon>
    </lineage>
</organism>
<keyword evidence="2" id="KW-1185">Reference proteome</keyword>
<reference evidence="1" key="1">
    <citation type="journal article" date="2019" name="bioRxiv">
        <title>The Genome of the Zebra Mussel, Dreissena polymorpha: A Resource for Invasive Species Research.</title>
        <authorList>
            <person name="McCartney M.A."/>
            <person name="Auch B."/>
            <person name="Kono T."/>
            <person name="Mallez S."/>
            <person name="Zhang Y."/>
            <person name="Obille A."/>
            <person name="Becker A."/>
            <person name="Abrahante J.E."/>
            <person name="Garbe J."/>
            <person name="Badalamenti J.P."/>
            <person name="Herman A."/>
            <person name="Mangelson H."/>
            <person name="Liachko I."/>
            <person name="Sullivan S."/>
            <person name="Sone E.D."/>
            <person name="Koren S."/>
            <person name="Silverstein K.A.T."/>
            <person name="Beckman K.B."/>
            <person name="Gohl D.M."/>
        </authorList>
    </citation>
    <scope>NUCLEOTIDE SEQUENCE</scope>
    <source>
        <strain evidence="1">Duluth1</strain>
        <tissue evidence="1">Whole animal</tissue>
    </source>
</reference>
<accession>A0A9D4J6T7</accession>
<proteinExistence type="predicted"/>
<evidence type="ECO:0000313" key="2">
    <source>
        <dbReference type="Proteomes" id="UP000828390"/>
    </source>
</evidence>
<dbReference type="AlphaFoldDB" id="A0A9D4J6T7"/>
<name>A0A9D4J6T7_DREPO</name>
<gene>
    <name evidence="1" type="ORF">DPMN_151289</name>
</gene>
<evidence type="ECO:0000313" key="1">
    <source>
        <dbReference type="EMBL" id="KAH3797703.1"/>
    </source>
</evidence>
<protein>
    <submittedName>
        <fullName evidence="1">Uncharacterized protein</fullName>
    </submittedName>
</protein>
<dbReference type="Proteomes" id="UP000828390">
    <property type="component" value="Unassembled WGS sequence"/>
</dbReference>
<comment type="caution">
    <text evidence="1">The sequence shown here is derived from an EMBL/GenBank/DDBJ whole genome shotgun (WGS) entry which is preliminary data.</text>
</comment>
<reference evidence="1" key="2">
    <citation type="submission" date="2020-11" db="EMBL/GenBank/DDBJ databases">
        <authorList>
            <person name="McCartney M.A."/>
            <person name="Auch B."/>
            <person name="Kono T."/>
            <person name="Mallez S."/>
            <person name="Becker A."/>
            <person name="Gohl D.M."/>
            <person name="Silverstein K.A.T."/>
            <person name="Koren S."/>
            <person name="Bechman K.B."/>
            <person name="Herman A."/>
            <person name="Abrahante J.E."/>
            <person name="Garbe J."/>
        </authorList>
    </citation>
    <scope>NUCLEOTIDE SEQUENCE</scope>
    <source>
        <strain evidence="1">Duluth1</strain>
        <tissue evidence="1">Whole animal</tissue>
    </source>
</reference>